<feature type="transmembrane region" description="Helical" evidence="1">
    <location>
        <begin position="91"/>
        <end position="110"/>
    </location>
</feature>
<dbReference type="EMBL" id="JAKKDU010000012">
    <property type="protein sequence ID" value="MCF7568843.1"/>
    <property type="molecule type" value="Genomic_DNA"/>
</dbReference>
<reference evidence="2" key="1">
    <citation type="submission" date="2022-01" db="EMBL/GenBank/DDBJ databases">
        <title>Draft genome sequence of Sabulilitoribacter arenilitoris KCTC 52401.</title>
        <authorList>
            <person name="Oh J.-S."/>
        </authorList>
    </citation>
    <scope>NUCLEOTIDE SEQUENCE</scope>
    <source>
        <strain evidence="2">HMF6543</strain>
    </source>
</reference>
<comment type="caution">
    <text evidence="2">The sequence shown here is derived from an EMBL/GenBank/DDBJ whole genome shotgun (WGS) entry which is preliminary data.</text>
</comment>
<feature type="transmembrane region" description="Helical" evidence="1">
    <location>
        <begin position="21"/>
        <end position="38"/>
    </location>
</feature>
<gene>
    <name evidence="2" type="ORF">L3X37_10780</name>
</gene>
<keyword evidence="1" id="KW-0812">Transmembrane</keyword>
<feature type="transmembrane region" description="Helical" evidence="1">
    <location>
        <begin position="58"/>
        <end position="79"/>
    </location>
</feature>
<name>A0AAE3ENS9_9FLAO</name>
<dbReference type="AlphaFoldDB" id="A0AAE3ENS9"/>
<proteinExistence type="predicted"/>
<dbReference type="RefSeq" id="WP_237240180.1">
    <property type="nucleotide sequence ID" value="NZ_JAKKDU010000012.1"/>
</dbReference>
<keyword evidence="1" id="KW-1133">Transmembrane helix</keyword>
<accession>A0AAE3ENS9</accession>
<sequence>MNELKNVLVSKIYKYSDKHKVSFLAISIGLIYLWFGILKLFPGLSPAENLAGNTLSAIVFYTINQRTLLIVLALVEIFIGINLLFQKRNKLLIYLVFIHMIGTLLPLFIFPEISFTKPPFGFSIIGQYIMKNFVIISGLIIVFSKKSTK</sequence>
<evidence type="ECO:0000313" key="2">
    <source>
        <dbReference type="EMBL" id="MCF7568843.1"/>
    </source>
</evidence>
<dbReference type="Proteomes" id="UP001199795">
    <property type="component" value="Unassembled WGS sequence"/>
</dbReference>
<feature type="transmembrane region" description="Helical" evidence="1">
    <location>
        <begin position="122"/>
        <end position="143"/>
    </location>
</feature>
<organism evidence="2 3">
    <name type="scientific">Wocania arenilitoris</name>
    <dbReference type="NCBI Taxonomy" id="2044858"/>
    <lineage>
        <taxon>Bacteria</taxon>
        <taxon>Pseudomonadati</taxon>
        <taxon>Bacteroidota</taxon>
        <taxon>Flavobacteriia</taxon>
        <taxon>Flavobacteriales</taxon>
        <taxon>Flavobacteriaceae</taxon>
        <taxon>Wocania</taxon>
    </lineage>
</organism>
<keyword evidence="1" id="KW-0472">Membrane</keyword>
<keyword evidence="3" id="KW-1185">Reference proteome</keyword>
<evidence type="ECO:0000256" key="1">
    <source>
        <dbReference type="SAM" id="Phobius"/>
    </source>
</evidence>
<protein>
    <submittedName>
        <fullName evidence="2">Doxx family protein</fullName>
    </submittedName>
</protein>
<evidence type="ECO:0000313" key="3">
    <source>
        <dbReference type="Proteomes" id="UP001199795"/>
    </source>
</evidence>